<accession>A0A6M6JDV7</accession>
<keyword evidence="2" id="KW-1185">Reference proteome</keyword>
<gene>
    <name evidence="1" type="ORF">HOP40_03500</name>
</gene>
<evidence type="ECO:0000313" key="2">
    <source>
        <dbReference type="Proteomes" id="UP000505377"/>
    </source>
</evidence>
<protein>
    <submittedName>
        <fullName evidence="1">DUF885 domain-containing protein</fullName>
    </submittedName>
</protein>
<name>A0A6M6JDV7_9PSEU</name>
<proteinExistence type="predicted"/>
<sequence>MPVDEAVRDYLSLALAIGRRRSGTISVRTGDAPPPAGPPPSPGALVRAAGRLAQRLPDAGLEPRRERFLAAQLVALESTARRLAGQGVPYDAVLAAAADGPVPAGREDDHRAAHRELDALLPGSGDLAARLAEHRRRDEVPPDRLAAGLAALAEALRARARDAGLVDGPEEVVFEVVADAPWSALHRREGPGRSRVLVHAGARPRRAGLARLVAHEAYPGHHVEQWRRESVLLGERGWAEHGVVLLGTPQALLAEGAADGGLHALVGEGWGPWASDVLDGVGLAFDGERAERVAAAVARLARVRLDAARLRQAGARADDVEAFLRRWLLLDDRGARRVLRFLADPRWRDHVVTYVEGGPLVRRWLDHPGATPAQRLRALYDGAWTPSGLREELSRMGLE</sequence>
<dbReference type="KEGG" id="pbro:HOP40_03500"/>
<evidence type="ECO:0000313" key="1">
    <source>
        <dbReference type="EMBL" id="QJY45012.1"/>
    </source>
</evidence>
<reference evidence="1 2" key="1">
    <citation type="submission" date="2020-05" db="EMBL/GenBank/DDBJ databases">
        <authorList>
            <person name="Mo P."/>
        </authorList>
    </citation>
    <scope>NUCLEOTIDE SEQUENCE [LARGE SCALE GENOMIC DNA]</scope>
    <source>
        <strain evidence="1 2">Gen01</strain>
    </source>
</reference>
<dbReference type="Proteomes" id="UP000505377">
    <property type="component" value="Chromosome"/>
</dbReference>
<dbReference type="AlphaFoldDB" id="A0A6M6JDV7"/>
<dbReference type="EMBL" id="CP053564">
    <property type="protein sequence ID" value="QJY45012.1"/>
    <property type="molecule type" value="Genomic_DNA"/>
</dbReference>
<organism evidence="1 2">
    <name type="scientific">Pseudonocardia broussonetiae</name>
    <dbReference type="NCBI Taxonomy" id="2736640"/>
    <lineage>
        <taxon>Bacteria</taxon>
        <taxon>Bacillati</taxon>
        <taxon>Actinomycetota</taxon>
        <taxon>Actinomycetes</taxon>
        <taxon>Pseudonocardiales</taxon>
        <taxon>Pseudonocardiaceae</taxon>
        <taxon>Pseudonocardia</taxon>
    </lineage>
</organism>
<dbReference type="RefSeq" id="WP_172154586.1">
    <property type="nucleotide sequence ID" value="NZ_CP053564.1"/>
</dbReference>